<keyword evidence="2" id="KW-1185">Reference proteome</keyword>
<name>A0ABR8IKS5_9NOSO</name>
<dbReference type="RefSeq" id="WP_190901975.1">
    <property type="nucleotide sequence ID" value="NZ_JACJTD010000149.1"/>
</dbReference>
<dbReference type="CDD" id="cd21631">
    <property type="entry name" value="RHH_CopG_NikR-like"/>
    <property type="match status" value="1"/>
</dbReference>
<evidence type="ECO:0008006" key="3">
    <source>
        <dbReference type="Google" id="ProtNLM"/>
    </source>
</evidence>
<dbReference type="InterPro" id="IPR013321">
    <property type="entry name" value="Arc_rbn_hlx_hlx"/>
</dbReference>
<dbReference type="Proteomes" id="UP000643580">
    <property type="component" value="Unassembled WGS sequence"/>
</dbReference>
<evidence type="ECO:0000313" key="2">
    <source>
        <dbReference type="Proteomes" id="UP000643580"/>
    </source>
</evidence>
<protein>
    <recommendedName>
        <fullName evidence="3">CopG family transcriptional regulator</fullName>
    </recommendedName>
</protein>
<accession>A0ABR8IKS5</accession>
<organism evidence="1 2">
    <name type="scientific">Nostoc foliaceum FACHB-393</name>
    <dbReference type="NCBI Taxonomy" id="2692915"/>
    <lineage>
        <taxon>Bacteria</taxon>
        <taxon>Bacillati</taxon>
        <taxon>Cyanobacteriota</taxon>
        <taxon>Cyanophyceae</taxon>
        <taxon>Nostocales</taxon>
        <taxon>Nostocaceae</taxon>
        <taxon>Nostoc</taxon>
        <taxon>Nostoc foliaceum</taxon>
    </lineage>
</organism>
<reference evidence="1 2" key="1">
    <citation type="journal article" date="2020" name="ISME J.">
        <title>Comparative genomics reveals insights into cyanobacterial evolution and habitat adaptation.</title>
        <authorList>
            <person name="Chen M.Y."/>
            <person name="Teng W.K."/>
            <person name="Zhao L."/>
            <person name="Hu C.X."/>
            <person name="Zhou Y.K."/>
            <person name="Han B.P."/>
            <person name="Song L.R."/>
            <person name="Shu W.S."/>
        </authorList>
    </citation>
    <scope>NUCLEOTIDE SEQUENCE [LARGE SCALE GENOMIC DNA]</scope>
    <source>
        <strain evidence="1 2">FACHB-393</strain>
    </source>
</reference>
<comment type="caution">
    <text evidence="1">The sequence shown here is derived from an EMBL/GenBank/DDBJ whole genome shotgun (WGS) entry which is preliminary data.</text>
</comment>
<evidence type="ECO:0000313" key="1">
    <source>
        <dbReference type="EMBL" id="MBD2651793.1"/>
    </source>
</evidence>
<gene>
    <name evidence="1" type="ORF">H6G92_37765</name>
</gene>
<proteinExistence type="predicted"/>
<dbReference type="SUPFAM" id="SSF47598">
    <property type="entry name" value="Ribbon-helix-helix"/>
    <property type="match status" value="1"/>
</dbReference>
<dbReference type="EMBL" id="JACJTD010000149">
    <property type="protein sequence ID" value="MBD2651793.1"/>
    <property type="molecule type" value="Genomic_DNA"/>
</dbReference>
<dbReference type="Gene3D" id="1.10.1220.10">
    <property type="entry name" value="Met repressor-like"/>
    <property type="match status" value="1"/>
</dbReference>
<sequence>MSAKKVNFGKKPEALQPVDLEQWVSDRESVVSQPEQAQPEKMKRLTLDIPESLHKAIKRQAVDAGVTMADLLRDLLEQHYGTKQ</sequence>
<dbReference type="InterPro" id="IPR010985">
    <property type="entry name" value="Ribbon_hlx_hlx"/>
</dbReference>